<keyword evidence="3" id="KW-1185">Reference proteome</keyword>
<evidence type="ECO:0000313" key="2">
    <source>
        <dbReference type="EMBL" id="WMV26001.1"/>
    </source>
</evidence>
<evidence type="ECO:0000313" key="3">
    <source>
        <dbReference type="Proteomes" id="UP001234989"/>
    </source>
</evidence>
<accession>A0AAF0TN76</accession>
<name>A0AAF0TN76_SOLVR</name>
<reference evidence="2" key="1">
    <citation type="submission" date="2023-08" db="EMBL/GenBank/DDBJ databases">
        <title>A de novo genome assembly of Solanum verrucosum Schlechtendal, a Mexican diploid species geographically isolated from the other diploid A-genome species in potato relatives.</title>
        <authorList>
            <person name="Hosaka K."/>
        </authorList>
    </citation>
    <scope>NUCLEOTIDE SEQUENCE</scope>
    <source>
        <tissue evidence="2">Young leaves</tissue>
    </source>
</reference>
<dbReference type="Proteomes" id="UP001234989">
    <property type="component" value="Chromosome 4"/>
</dbReference>
<evidence type="ECO:0000256" key="1">
    <source>
        <dbReference type="SAM" id="MobiDB-lite"/>
    </source>
</evidence>
<proteinExistence type="predicted"/>
<gene>
    <name evidence="2" type="ORF">MTR67_019386</name>
</gene>
<feature type="region of interest" description="Disordered" evidence="1">
    <location>
        <begin position="154"/>
        <end position="194"/>
    </location>
</feature>
<protein>
    <submittedName>
        <fullName evidence="2">Uncharacterized protein</fullName>
    </submittedName>
</protein>
<organism evidence="2 3">
    <name type="scientific">Solanum verrucosum</name>
    <dbReference type="NCBI Taxonomy" id="315347"/>
    <lineage>
        <taxon>Eukaryota</taxon>
        <taxon>Viridiplantae</taxon>
        <taxon>Streptophyta</taxon>
        <taxon>Embryophyta</taxon>
        <taxon>Tracheophyta</taxon>
        <taxon>Spermatophyta</taxon>
        <taxon>Magnoliopsida</taxon>
        <taxon>eudicotyledons</taxon>
        <taxon>Gunneridae</taxon>
        <taxon>Pentapetalae</taxon>
        <taxon>asterids</taxon>
        <taxon>lamiids</taxon>
        <taxon>Solanales</taxon>
        <taxon>Solanaceae</taxon>
        <taxon>Solanoideae</taxon>
        <taxon>Solaneae</taxon>
        <taxon>Solanum</taxon>
    </lineage>
</organism>
<dbReference type="AlphaFoldDB" id="A0AAF0TN76"/>
<dbReference type="EMBL" id="CP133615">
    <property type="protein sequence ID" value="WMV26001.1"/>
    <property type="molecule type" value="Genomic_DNA"/>
</dbReference>
<sequence>MILEDTESKRLALRKKTPIVNHIPSPQGVSGAFRLGVLADLLGSFIEITYVFIFYGMMTVAVTPNENFGPAEFQNPDKHLCNIQQTGSVQEHRQEFAKRSSRVTNWPDHYLLGVFLNGLKEELKSDVRIHKPRTVYRAMSLAFEFESLTQSQKLDHEGKIPQVHIRRPPVPSRSRPTGAWTECPNGEGPNSDTM</sequence>